<feature type="compositionally biased region" description="Polar residues" evidence="2">
    <location>
        <begin position="618"/>
        <end position="633"/>
    </location>
</feature>
<evidence type="ECO:0000313" key="5">
    <source>
        <dbReference type="Proteomes" id="UP000222366"/>
    </source>
</evidence>
<evidence type="ECO:0000256" key="1">
    <source>
        <dbReference type="ARBA" id="ARBA00007734"/>
    </source>
</evidence>
<name>A0A2D0KAX3_9GAMM</name>
<evidence type="ECO:0000259" key="3">
    <source>
        <dbReference type="Pfam" id="PF01464"/>
    </source>
</evidence>
<evidence type="ECO:0000256" key="2">
    <source>
        <dbReference type="SAM" id="MobiDB-lite"/>
    </source>
</evidence>
<reference evidence="4 5" key="1">
    <citation type="journal article" date="2017" name="Nat. Microbiol.">
        <title>Natural product diversity associated with the nematode symbionts Photorhabdus and Xenorhabdus.</title>
        <authorList>
            <person name="Tobias N.J."/>
            <person name="Wolff H."/>
            <person name="Djahanschiri B."/>
            <person name="Grundmann F."/>
            <person name="Kronenwerth M."/>
            <person name="Shi Y.M."/>
            <person name="Simonyi S."/>
            <person name="Grun P."/>
            <person name="Shapiro-Ilan D."/>
            <person name="Pidot S.J."/>
            <person name="Stinear T.P."/>
            <person name="Ebersberger I."/>
            <person name="Bode H.B."/>
        </authorList>
    </citation>
    <scope>NUCLEOTIDE SEQUENCE [LARGE SCALE GENOMIC DNA]</scope>
    <source>
        <strain evidence="4 5">DSM 17904</strain>
    </source>
</reference>
<sequence length="633" mass="70184">MGNVFDFELNADENATKALAEIEARIKQLNPLLGSTREALRFGGSETLETTGGLSNQLRDMSRYAQDNVQNIGDMIPPLKNFGELFTKYSGLTSKMGLFGGIGGVVGGMTAGYKTLREMGREANNLDTLSKNTAMSIEDTSKLTGALVQIGADADDAQQSVQNLFNVLNSAQRGENPSVLAELNNLNIPIHTTKDGSADTLPTLLEIAKKFPNMPSETQFRLSNKLGLTPDVLTLIRENKIQERLDKSVKNGQSRTTEENQKLTDFNTEANELGARVDGIWNRVKIGSATWFLDKSKATKASPQMQSVEEYKKREKDTADNFYHGNKENDIRQRALRDDEFKKQLTFKERLSLTVNKPDEGLQKKLDDKYSESWEKQKKAHEAKEVAKQIPVAQKVEAPDYPNPSKLKGAALLESMSDYFAMLEKKYGHESGLLHGVAMTESSGDPSKIGPMTYTGERAMGMFQFMPDTAKEQGLSRSDALDPYKSAEAAAKYLSLLRQKTGSTDGMLAAYNGGIGRLERRGSIRNMPPETRNYVPKVKKYMKAGAAIAEKNTNKKKPPQQEQQQQPLPSLYGQNKQVERDEEMGKRIAQAVREAIGDKTITVDINLFNDKTGERQKIQSNSAGKVTTSMKYS</sequence>
<dbReference type="Pfam" id="PF01464">
    <property type="entry name" value="SLT"/>
    <property type="match status" value="1"/>
</dbReference>
<dbReference type="RefSeq" id="WP_099126063.1">
    <property type="nucleotide sequence ID" value="NZ_CAWNRH010000134.1"/>
</dbReference>
<dbReference type="PANTHER" id="PTHR37423">
    <property type="entry name" value="SOLUBLE LYTIC MUREIN TRANSGLYCOSYLASE-RELATED"/>
    <property type="match status" value="1"/>
</dbReference>
<dbReference type="InterPro" id="IPR008258">
    <property type="entry name" value="Transglycosylase_SLT_dom_1"/>
</dbReference>
<organism evidence="4 5">
    <name type="scientific">Xenorhabdus stockiae</name>
    <dbReference type="NCBI Taxonomy" id="351614"/>
    <lineage>
        <taxon>Bacteria</taxon>
        <taxon>Pseudomonadati</taxon>
        <taxon>Pseudomonadota</taxon>
        <taxon>Gammaproteobacteria</taxon>
        <taxon>Enterobacterales</taxon>
        <taxon>Morganellaceae</taxon>
        <taxon>Xenorhabdus</taxon>
    </lineage>
</organism>
<dbReference type="CDD" id="cd00254">
    <property type="entry name" value="LT-like"/>
    <property type="match status" value="1"/>
</dbReference>
<feature type="region of interest" description="Disordered" evidence="2">
    <location>
        <begin position="551"/>
        <end position="584"/>
    </location>
</feature>
<dbReference type="EMBL" id="NJAJ01000057">
    <property type="protein sequence ID" value="PHM60619.1"/>
    <property type="molecule type" value="Genomic_DNA"/>
</dbReference>
<gene>
    <name evidence="4" type="ORF">Xsto_03818</name>
</gene>
<proteinExistence type="inferred from homology"/>
<accession>A0A2D0KAX3</accession>
<comment type="caution">
    <text evidence="4">The sequence shown here is derived from an EMBL/GenBank/DDBJ whole genome shotgun (WGS) entry which is preliminary data.</text>
</comment>
<evidence type="ECO:0000313" key="4">
    <source>
        <dbReference type="EMBL" id="PHM60619.1"/>
    </source>
</evidence>
<dbReference type="Proteomes" id="UP000222366">
    <property type="component" value="Unassembled WGS sequence"/>
</dbReference>
<protein>
    <submittedName>
        <fullName evidence="4">Putative transglycosylase signal peptide protein</fullName>
    </submittedName>
</protein>
<dbReference type="InterPro" id="IPR023346">
    <property type="entry name" value="Lysozyme-like_dom_sf"/>
</dbReference>
<keyword evidence="5" id="KW-1185">Reference proteome</keyword>
<comment type="similarity">
    <text evidence="1">Belongs to the transglycosylase Slt family.</text>
</comment>
<dbReference type="SUPFAM" id="SSF53955">
    <property type="entry name" value="Lysozyme-like"/>
    <property type="match status" value="1"/>
</dbReference>
<dbReference type="Gene3D" id="1.10.530.10">
    <property type="match status" value="1"/>
</dbReference>
<dbReference type="AlphaFoldDB" id="A0A2D0KAX3"/>
<dbReference type="PANTHER" id="PTHR37423:SF2">
    <property type="entry name" value="MEMBRANE-BOUND LYTIC MUREIN TRANSGLYCOSYLASE C"/>
    <property type="match status" value="1"/>
</dbReference>
<feature type="domain" description="Transglycosylase SLT" evidence="3">
    <location>
        <begin position="419"/>
        <end position="523"/>
    </location>
</feature>
<feature type="region of interest" description="Disordered" evidence="2">
    <location>
        <begin position="612"/>
        <end position="633"/>
    </location>
</feature>